<dbReference type="RefSeq" id="WP_189458652.1">
    <property type="nucleotide sequence ID" value="NZ_BMYO01000001.1"/>
</dbReference>
<protein>
    <submittedName>
        <fullName evidence="6">HTH-type transcriptional regulator ArgP</fullName>
    </submittedName>
</protein>
<dbReference type="NCBIfam" id="NF002964">
    <property type="entry name" value="PRK03635.1"/>
    <property type="match status" value="1"/>
</dbReference>
<dbReference type="InterPro" id="IPR036388">
    <property type="entry name" value="WH-like_DNA-bd_sf"/>
</dbReference>
<dbReference type="SUPFAM" id="SSF53850">
    <property type="entry name" value="Periplasmic binding protein-like II"/>
    <property type="match status" value="1"/>
</dbReference>
<dbReference type="InterPro" id="IPR005119">
    <property type="entry name" value="LysR_subst-bd"/>
</dbReference>
<evidence type="ECO:0000313" key="7">
    <source>
        <dbReference type="Proteomes" id="UP000604737"/>
    </source>
</evidence>
<evidence type="ECO:0000259" key="5">
    <source>
        <dbReference type="PROSITE" id="PS50931"/>
    </source>
</evidence>
<dbReference type="Gene3D" id="3.40.190.290">
    <property type="match status" value="1"/>
</dbReference>
<evidence type="ECO:0000256" key="3">
    <source>
        <dbReference type="ARBA" id="ARBA00023125"/>
    </source>
</evidence>
<gene>
    <name evidence="6" type="primary">argP</name>
    <name evidence="6" type="ORF">GCM10007350_06070</name>
</gene>
<dbReference type="InterPro" id="IPR000847">
    <property type="entry name" value="LysR_HTH_N"/>
</dbReference>
<dbReference type="Pfam" id="PF00126">
    <property type="entry name" value="HTH_1"/>
    <property type="match status" value="1"/>
</dbReference>
<evidence type="ECO:0000256" key="2">
    <source>
        <dbReference type="ARBA" id="ARBA00023015"/>
    </source>
</evidence>
<sequence length="298" mass="31391">MLDYKLLEALDMVARAGSFDGAARRLHLTQSAVSQRIRQLEEKHGCVLLSRDPVAPTPEGERLLAHVRRVQQLEAELARDAGAADAWRSVAIGVNADSLAVGLIAALAPALAAQHILLDCVIDDEAYTLESLRRGAVVGCIASEAAPVPGCAVRPLGGLDYLPVATPDFAERYFKAGLNAATLAAAPAAVFAHRDSLHRRWLREAHGLAEGSYPAHVIPESNALYAAALAGIAYAVVPKAQAAAALRAGRLVGLGATTLTVPLFWHHWTKQSPVAEQIGAALVEFAAGHFNPLPGEPS</sequence>
<dbReference type="Proteomes" id="UP000604737">
    <property type="component" value="Unassembled WGS sequence"/>
</dbReference>
<dbReference type="NCBIfam" id="TIGR03298">
    <property type="entry name" value="argP"/>
    <property type="match status" value="1"/>
</dbReference>
<keyword evidence="3" id="KW-0238">DNA-binding</keyword>
<dbReference type="PRINTS" id="PR00039">
    <property type="entry name" value="HTHLYSR"/>
</dbReference>
<dbReference type="PANTHER" id="PTHR30579:SF2">
    <property type="entry name" value="HTH-TYPE TRANSCRIPTIONAL REGULATOR ARGP"/>
    <property type="match status" value="1"/>
</dbReference>
<dbReference type="InterPro" id="IPR050176">
    <property type="entry name" value="LTTR"/>
</dbReference>
<comment type="caution">
    <text evidence="6">The sequence shown here is derived from an EMBL/GenBank/DDBJ whole genome shotgun (WGS) entry which is preliminary data.</text>
</comment>
<dbReference type="Pfam" id="PF03466">
    <property type="entry name" value="LysR_substrate"/>
    <property type="match status" value="1"/>
</dbReference>
<keyword evidence="4" id="KW-0804">Transcription</keyword>
<name>A0ABQ3GVS4_9NEIS</name>
<dbReference type="PANTHER" id="PTHR30579">
    <property type="entry name" value="TRANSCRIPTIONAL REGULATOR"/>
    <property type="match status" value="1"/>
</dbReference>
<evidence type="ECO:0000256" key="4">
    <source>
        <dbReference type="ARBA" id="ARBA00023163"/>
    </source>
</evidence>
<dbReference type="PROSITE" id="PS50931">
    <property type="entry name" value="HTH_LYSR"/>
    <property type="match status" value="1"/>
</dbReference>
<organism evidence="6 7">
    <name type="scientific">Jeongeupia chitinilytica</name>
    <dbReference type="NCBI Taxonomy" id="1041641"/>
    <lineage>
        <taxon>Bacteria</taxon>
        <taxon>Pseudomonadati</taxon>
        <taxon>Pseudomonadota</taxon>
        <taxon>Betaproteobacteria</taxon>
        <taxon>Neisseriales</taxon>
        <taxon>Chitinibacteraceae</taxon>
        <taxon>Jeongeupia</taxon>
    </lineage>
</organism>
<feature type="domain" description="HTH lysR-type" evidence="5">
    <location>
        <begin position="2"/>
        <end position="57"/>
    </location>
</feature>
<dbReference type="EMBL" id="BMYO01000001">
    <property type="protein sequence ID" value="GHD57416.1"/>
    <property type="molecule type" value="Genomic_DNA"/>
</dbReference>
<accession>A0ABQ3GVS4</accession>
<keyword evidence="2" id="KW-0805">Transcription regulation</keyword>
<dbReference type="Gene3D" id="1.10.10.10">
    <property type="entry name" value="Winged helix-like DNA-binding domain superfamily/Winged helix DNA-binding domain"/>
    <property type="match status" value="1"/>
</dbReference>
<evidence type="ECO:0000313" key="6">
    <source>
        <dbReference type="EMBL" id="GHD57416.1"/>
    </source>
</evidence>
<evidence type="ECO:0000256" key="1">
    <source>
        <dbReference type="ARBA" id="ARBA00009437"/>
    </source>
</evidence>
<dbReference type="SUPFAM" id="SSF46785">
    <property type="entry name" value="Winged helix' DNA-binding domain"/>
    <property type="match status" value="1"/>
</dbReference>
<reference evidence="7" key="1">
    <citation type="journal article" date="2019" name="Int. J. Syst. Evol. Microbiol.">
        <title>The Global Catalogue of Microorganisms (GCM) 10K type strain sequencing project: providing services to taxonomists for standard genome sequencing and annotation.</title>
        <authorList>
            <consortium name="The Broad Institute Genomics Platform"/>
            <consortium name="The Broad Institute Genome Sequencing Center for Infectious Disease"/>
            <person name="Wu L."/>
            <person name="Ma J."/>
        </authorList>
    </citation>
    <scope>NUCLEOTIDE SEQUENCE [LARGE SCALE GENOMIC DNA]</scope>
    <source>
        <strain evidence="7">KCTC 23701</strain>
    </source>
</reference>
<proteinExistence type="inferred from homology"/>
<dbReference type="NCBIfam" id="NF009888">
    <property type="entry name" value="PRK13348.1"/>
    <property type="match status" value="1"/>
</dbReference>
<dbReference type="InterPro" id="IPR017685">
    <property type="entry name" value="ArgP"/>
</dbReference>
<dbReference type="InterPro" id="IPR036390">
    <property type="entry name" value="WH_DNA-bd_sf"/>
</dbReference>
<comment type="similarity">
    <text evidence="1">Belongs to the LysR transcriptional regulatory family.</text>
</comment>
<keyword evidence="7" id="KW-1185">Reference proteome</keyword>